<dbReference type="PATRIC" id="fig|1196324.3.peg.1848"/>
<evidence type="ECO:0000313" key="2">
    <source>
        <dbReference type="EMBL" id="EIT85967.1"/>
    </source>
</evidence>
<dbReference type="AlphaFoldDB" id="I8AJM4"/>
<protein>
    <submittedName>
        <fullName evidence="2">Uncharacterized protein</fullName>
    </submittedName>
</protein>
<dbReference type="RefSeq" id="WP_007201899.1">
    <property type="nucleotide sequence ID" value="NZ_AKKV01000024.1"/>
</dbReference>
<evidence type="ECO:0000256" key="1">
    <source>
        <dbReference type="SAM" id="Phobius"/>
    </source>
</evidence>
<proteinExistence type="predicted"/>
<keyword evidence="1" id="KW-1133">Transmembrane helix</keyword>
<feature type="transmembrane region" description="Helical" evidence="1">
    <location>
        <begin position="100"/>
        <end position="128"/>
    </location>
</feature>
<accession>I8AJM4</accession>
<keyword evidence="1" id="KW-0812">Transmembrane</keyword>
<keyword evidence="1" id="KW-0472">Membrane</keyword>
<reference evidence="2 3" key="1">
    <citation type="journal article" date="2012" name="J. Bacteriol.">
        <title>Genome of Bacillus macauensis ZFHKF-1, a Long-Chain-Forming Bacterium.</title>
        <authorList>
            <person name="Cai L."/>
            <person name="Zhang T."/>
        </authorList>
    </citation>
    <scope>NUCLEOTIDE SEQUENCE [LARGE SCALE GENOMIC DNA]</scope>
    <source>
        <strain evidence="2 3">ZFHKF-1</strain>
    </source>
</reference>
<dbReference type="OrthoDB" id="2971291at2"/>
<sequence length="138" mass="16133">MHSDNQNMPLYGKGQVNHPVNTHMNANMSVQANDHMNMNANMTLNKSQWMHACHQYKGANVEFEMSDGKTYQGKIHSHDHDNMYIIMNMPQQNRQEEERFFPFFGGFGFPFFAGGFGPGFGVFGFPYFGFRGFRRFWW</sequence>
<keyword evidence="3" id="KW-1185">Reference proteome</keyword>
<dbReference type="EMBL" id="AKKV01000024">
    <property type="protein sequence ID" value="EIT85967.1"/>
    <property type="molecule type" value="Genomic_DNA"/>
</dbReference>
<organism evidence="2 3">
    <name type="scientific">Fictibacillus macauensis ZFHKF-1</name>
    <dbReference type="NCBI Taxonomy" id="1196324"/>
    <lineage>
        <taxon>Bacteria</taxon>
        <taxon>Bacillati</taxon>
        <taxon>Bacillota</taxon>
        <taxon>Bacilli</taxon>
        <taxon>Bacillales</taxon>
        <taxon>Fictibacillaceae</taxon>
        <taxon>Fictibacillus</taxon>
    </lineage>
</organism>
<name>I8AJM4_9BACL</name>
<dbReference type="Proteomes" id="UP000004080">
    <property type="component" value="Unassembled WGS sequence"/>
</dbReference>
<evidence type="ECO:0000313" key="3">
    <source>
        <dbReference type="Proteomes" id="UP000004080"/>
    </source>
</evidence>
<gene>
    <name evidence="2" type="ORF">A374_09029</name>
</gene>
<comment type="caution">
    <text evidence="2">The sequence shown here is derived from an EMBL/GenBank/DDBJ whole genome shotgun (WGS) entry which is preliminary data.</text>
</comment>